<dbReference type="AlphaFoldDB" id="A0A0G0NZD3"/>
<dbReference type="PANTHER" id="PTHR43000">
    <property type="entry name" value="DTDP-D-GLUCOSE 4,6-DEHYDRATASE-RELATED"/>
    <property type="match status" value="1"/>
</dbReference>
<gene>
    <name evidence="1" type="ORF">UT17_C0015G0008</name>
</gene>
<dbReference type="EMBL" id="LBVU01000015">
    <property type="protein sequence ID" value="KKQ91209.1"/>
    <property type="molecule type" value="Genomic_DNA"/>
</dbReference>
<dbReference type="STRING" id="1618572.UT17_C0015G0008"/>
<evidence type="ECO:0000313" key="1">
    <source>
        <dbReference type="EMBL" id="KKQ91209.1"/>
    </source>
</evidence>
<accession>A0A0G0NZD3</accession>
<dbReference type="Gene3D" id="3.40.50.720">
    <property type="entry name" value="NAD(P)-binding Rossmann-like Domain"/>
    <property type="match status" value="1"/>
</dbReference>
<sequence length="116" mass="14017">DHCSAIDLILKKGKIGERYMIGSDHKEISNIQLIKKVLKIMKKDGDWMEFVTDRLGHDRKYAVDWSKIKKLGWKPKYKLDDSIRLTVEWYMHNESWWKKIKSGEFRKHYEKTYGKK</sequence>
<dbReference type="Proteomes" id="UP000034774">
    <property type="component" value="Unassembled WGS sequence"/>
</dbReference>
<comment type="caution">
    <text evidence="1">The sequence shown here is derived from an EMBL/GenBank/DDBJ whole genome shotgun (WGS) entry which is preliminary data.</text>
</comment>
<dbReference type="PATRIC" id="fig|1618572.3.peg.1210"/>
<feature type="non-terminal residue" evidence="1">
    <location>
        <position position="1"/>
    </location>
</feature>
<proteinExistence type="predicted"/>
<dbReference type="SUPFAM" id="SSF51735">
    <property type="entry name" value="NAD(P)-binding Rossmann-fold domains"/>
    <property type="match status" value="1"/>
</dbReference>
<reference evidence="1 2" key="1">
    <citation type="journal article" date="2015" name="Nature">
        <title>rRNA introns, odd ribosomes, and small enigmatic genomes across a large radiation of phyla.</title>
        <authorList>
            <person name="Brown C.T."/>
            <person name="Hug L.A."/>
            <person name="Thomas B.C."/>
            <person name="Sharon I."/>
            <person name="Castelle C.J."/>
            <person name="Singh A."/>
            <person name="Wilkins M.J."/>
            <person name="Williams K.H."/>
            <person name="Banfield J.F."/>
        </authorList>
    </citation>
    <scope>NUCLEOTIDE SEQUENCE [LARGE SCALE GENOMIC DNA]</scope>
</reference>
<dbReference type="InterPro" id="IPR036291">
    <property type="entry name" value="NAD(P)-bd_dom_sf"/>
</dbReference>
<organism evidence="1 2">
    <name type="scientific">Candidatus Woesebacteria bacterium GW2011_GWB1_39_10</name>
    <dbReference type="NCBI Taxonomy" id="1618572"/>
    <lineage>
        <taxon>Bacteria</taxon>
        <taxon>Candidatus Woeseibacteriota</taxon>
    </lineage>
</organism>
<evidence type="ECO:0000313" key="2">
    <source>
        <dbReference type="Proteomes" id="UP000034774"/>
    </source>
</evidence>
<name>A0A0G0NZD3_9BACT</name>
<protein>
    <submittedName>
        <fullName evidence="1">dTDP-glucose 4,6-dehydratase RfbB1</fullName>
    </submittedName>
</protein>
<dbReference type="Gene3D" id="3.90.25.10">
    <property type="entry name" value="UDP-galactose 4-epimerase, domain 1"/>
    <property type="match status" value="1"/>
</dbReference>